<name>K5XCX6_AGABU</name>
<evidence type="ECO:0000259" key="5">
    <source>
        <dbReference type="PROSITE" id="PS51559"/>
    </source>
</evidence>
<dbReference type="InterPro" id="IPR026480">
    <property type="entry name" value="RMT2_dom"/>
</dbReference>
<dbReference type="Gene3D" id="1.25.40.20">
    <property type="entry name" value="Ankyrin repeat-containing domain"/>
    <property type="match status" value="1"/>
</dbReference>
<evidence type="ECO:0000256" key="1">
    <source>
        <dbReference type="ARBA" id="ARBA00022603"/>
    </source>
</evidence>
<dbReference type="PANTHER" id="PTHR32379">
    <property type="entry name" value="GUANIDINOACETATE N-METHYLTRANSFERASE"/>
    <property type="match status" value="1"/>
</dbReference>
<accession>K5XCX6</accession>
<dbReference type="GO" id="GO:0019702">
    <property type="term" value="F:protein arginine N5-methyltransferase activity"/>
    <property type="evidence" value="ECO:0007669"/>
    <property type="project" value="TreeGrafter"/>
</dbReference>
<dbReference type="Pfam" id="PF12796">
    <property type="entry name" value="Ank_2"/>
    <property type="match status" value="1"/>
</dbReference>
<dbReference type="AlphaFoldDB" id="K5XCX6"/>
<dbReference type="InterPro" id="IPR051038">
    <property type="entry name" value="RMT2/GAMT_Mtase"/>
</dbReference>
<dbReference type="OMA" id="YWVVDNY"/>
<dbReference type="GO" id="GO:0005737">
    <property type="term" value="C:cytoplasm"/>
    <property type="evidence" value="ECO:0007669"/>
    <property type="project" value="TreeGrafter"/>
</dbReference>
<dbReference type="SMART" id="SM00248">
    <property type="entry name" value="ANK"/>
    <property type="match status" value="1"/>
</dbReference>
<evidence type="ECO:0000256" key="4">
    <source>
        <dbReference type="PROSITE-ProRule" id="PRU00023"/>
    </source>
</evidence>
<feature type="repeat" description="ANK" evidence="4">
    <location>
        <begin position="47"/>
        <end position="79"/>
    </location>
</feature>
<keyword evidence="7" id="KW-1185">Reference proteome</keyword>
<dbReference type="RefSeq" id="XP_007328167.1">
    <property type="nucleotide sequence ID" value="XM_007328105.1"/>
</dbReference>
<protein>
    <recommendedName>
        <fullName evidence="5">RMT2 domain-containing protein</fullName>
    </recommendedName>
</protein>
<organism evidence="6 7">
    <name type="scientific">Agaricus bisporus var. burnettii (strain JB137-S8 / ATCC MYA-4627 / FGSC 10392)</name>
    <name type="common">White button mushroom</name>
    <dbReference type="NCBI Taxonomy" id="597362"/>
    <lineage>
        <taxon>Eukaryota</taxon>
        <taxon>Fungi</taxon>
        <taxon>Dikarya</taxon>
        <taxon>Basidiomycota</taxon>
        <taxon>Agaricomycotina</taxon>
        <taxon>Agaricomycetes</taxon>
        <taxon>Agaricomycetidae</taxon>
        <taxon>Agaricales</taxon>
        <taxon>Agaricineae</taxon>
        <taxon>Agaricaceae</taxon>
        <taxon>Agaricus</taxon>
    </lineage>
</organism>
<keyword evidence="2" id="KW-0808">Transferase</keyword>
<dbReference type="OrthoDB" id="19014at2759"/>
<dbReference type="SUPFAM" id="SSF48403">
    <property type="entry name" value="Ankyrin repeat"/>
    <property type="match status" value="1"/>
</dbReference>
<dbReference type="Gene3D" id="3.40.50.150">
    <property type="entry name" value="Vaccinia Virus protein VP39"/>
    <property type="match status" value="1"/>
</dbReference>
<dbReference type="InterPro" id="IPR029063">
    <property type="entry name" value="SAM-dependent_MTases_sf"/>
</dbReference>
<dbReference type="EMBL" id="JH971388">
    <property type="protein sequence ID" value="EKM81002.1"/>
    <property type="molecule type" value="Genomic_DNA"/>
</dbReference>
<dbReference type="SUPFAM" id="SSF53335">
    <property type="entry name" value="S-adenosyl-L-methionine-dependent methyltransferases"/>
    <property type="match status" value="1"/>
</dbReference>
<evidence type="ECO:0000256" key="2">
    <source>
        <dbReference type="ARBA" id="ARBA00022679"/>
    </source>
</evidence>
<dbReference type="PROSITE" id="PS51559">
    <property type="entry name" value="SAM_RMT2"/>
    <property type="match status" value="1"/>
</dbReference>
<dbReference type="Proteomes" id="UP000008493">
    <property type="component" value="Unassembled WGS sequence"/>
</dbReference>
<dbReference type="CDD" id="cd02440">
    <property type="entry name" value="AdoMet_MTases"/>
    <property type="match status" value="1"/>
</dbReference>
<evidence type="ECO:0000313" key="7">
    <source>
        <dbReference type="Proteomes" id="UP000008493"/>
    </source>
</evidence>
<dbReference type="GO" id="GO:0032259">
    <property type="term" value="P:methylation"/>
    <property type="evidence" value="ECO:0007669"/>
    <property type="project" value="UniProtKB-KW"/>
</dbReference>
<evidence type="ECO:0000313" key="6">
    <source>
        <dbReference type="EMBL" id="EKM81002.1"/>
    </source>
</evidence>
<feature type="domain" description="RMT2" evidence="5">
    <location>
        <begin position="135"/>
        <end position="374"/>
    </location>
</feature>
<dbReference type="eggNOG" id="KOG1709">
    <property type="taxonomic scope" value="Eukaryota"/>
</dbReference>
<dbReference type="InterPro" id="IPR036770">
    <property type="entry name" value="Ankyrin_rpt-contain_sf"/>
</dbReference>
<dbReference type="FunCoup" id="K5XCX6">
    <property type="interactions" value="317"/>
</dbReference>
<dbReference type="InParanoid" id="K5XCX6"/>
<keyword evidence="1" id="KW-0489">Methyltransferase</keyword>
<dbReference type="STRING" id="597362.K5XCX6"/>
<dbReference type="PANTHER" id="PTHR32379:SF1">
    <property type="entry name" value="GUANIDINOACETATE N-METHYLTRANSFERASE"/>
    <property type="match status" value="1"/>
</dbReference>
<gene>
    <name evidence="6" type="ORF">AGABI1DRAFT_71703</name>
</gene>
<reference evidence="7" key="1">
    <citation type="journal article" date="2012" name="Proc. Natl. Acad. Sci. U.S.A.">
        <title>Genome sequence of the button mushroom Agaricus bisporus reveals mechanisms governing adaptation to a humic-rich ecological niche.</title>
        <authorList>
            <person name="Morin E."/>
            <person name="Kohler A."/>
            <person name="Baker A.R."/>
            <person name="Foulongne-Oriol M."/>
            <person name="Lombard V."/>
            <person name="Nagy L.G."/>
            <person name="Ohm R.A."/>
            <person name="Patyshakuliyeva A."/>
            <person name="Brun A."/>
            <person name="Aerts A.L."/>
            <person name="Bailey A.M."/>
            <person name="Billette C."/>
            <person name="Coutinho P.M."/>
            <person name="Deakin G."/>
            <person name="Doddapaneni H."/>
            <person name="Floudas D."/>
            <person name="Grimwood J."/>
            <person name="Hilden K."/>
            <person name="Kuees U."/>
            <person name="LaButti K.M."/>
            <person name="Lapidus A."/>
            <person name="Lindquist E.A."/>
            <person name="Lucas S.M."/>
            <person name="Murat C."/>
            <person name="Riley R.W."/>
            <person name="Salamov A.A."/>
            <person name="Schmutz J."/>
            <person name="Subramanian V."/>
            <person name="Woesten H.A.B."/>
            <person name="Xu J."/>
            <person name="Eastwood D.C."/>
            <person name="Foster G.D."/>
            <person name="Sonnenberg A.S."/>
            <person name="Cullen D."/>
            <person name="de Vries R.P."/>
            <person name="Lundell T."/>
            <person name="Hibbett D.S."/>
            <person name="Henrissat B."/>
            <person name="Burton K.S."/>
            <person name="Kerrigan R.W."/>
            <person name="Challen M.P."/>
            <person name="Grigoriev I.V."/>
            <person name="Martin F."/>
        </authorList>
    </citation>
    <scope>NUCLEOTIDE SEQUENCE [LARGE SCALE GENOMIC DNA]</scope>
    <source>
        <strain evidence="7">JB137-S8 / ATCC MYA-4627 / FGSC 10392</strain>
    </source>
</reference>
<dbReference type="GeneID" id="18830975"/>
<evidence type="ECO:0000256" key="3">
    <source>
        <dbReference type="ARBA" id="ARBA00022691"/>
    </source>
</evidence>
<dbReference type="KEGG" id="abp:AGABI1DRAFT71703"/>
<proteinExistence type="predicted"/>
<dbReference type="GO" id="GO:0005634">
    <property type="term" value="C:nucleus"/>
    <property type="evidence" value="ECO:0007669"/>
    <property type="project" value="TreeGrafter"/>
</dbReference>
<dbReference type="InterPro" id="IPR002110">
    <property type="entry name" value="Ankyrin_rpt"/>
</dbReference>
<keyword evidence="3" id="KW-0949">S-adenosyl-L-methionine</keyword>
<keyword evidence="4" id="KW-0040">ANK repeat</keyword>
<dbReference type="PROSITE" id="PS50297">
    <property type="entry name" value="ANK_REP_REGION"/>
    <property type="match status" value="1"/>
</dbReference>
<dbReference type="HOGENOM" id="CLU_033831_1_0_1"/>
<dbReference type="PROSITE" id="PS50088">
    <property type="entry name" value="ANK_REPEAT"/>
    <property type="match status" value="1"/>
</dbReference>
<sequence length="374" mass="42132">MEDIEPPELATQLGEQLVAEILQNASLDAVKSLVEAGAPVWYQSGAEGTSPLHAAAYVRSLELVKYLIDKGAVWNAVDFMQNTAGDIALSFNDAEIYTAVRDAGIRTELLLGLLSSRDDSSLDPSTNLILRASDDTAAGSSEDFLSSKLRYTKDESGQDLCFIEVDGEDIGVMMGWEMPIMKETVHSIYDSLPERDNIRVLNVGFGLGIIDRLFQALPTPPALHVIIEPHPDVLRYMKDNDWHQKPGVRVLEGRWQDLVEKEDFLALGGFDVIYTDTFSENYRDLHQFFEHLPDLLSGSNARFSFFHGLGATNPLFYDVYTRISELHLAEIGLDVQWSDVDVRPPKYEERWARSREYFTLPTYRLPLAYLHTLP</sequence>